<evidence type="ECO:0000256" key="2">
    <source>
        <dbReference type="ARBA" id="ARBA00022449"/>
    </source>
</evidence>
<dbReference type="GO" id="GO:0015297">
    <property type="term" value="F:antiporter activity"/>
    <property type="evidence" value="ECO:0007669"/>
    <property type="project" value="UniProtKB-KW"/>
</dbReference>
<dbReference type="PANTHER" id="PTHR12266">
    <property type="entry name" value="NA+/CA2+ K+ INDEPENDENT EXCHANGER"/>
    <property type="match status" value="1"/>
</dbReference>
<dbReference type="PhylomeDB" id="A0A068UT76"/>
<dbReference type="PANTHER" id="PTHR12266:SF33">
    <property type="entry name" value="CATION_CALCIUM EXCHANGER 5"/>
    <property type="match status" value="1"/>
</dbReference>
<dbReference type="GO" id="GO:0006814">
    <property type="term" value="P:sodium ion transport"/>
    <property type="evidence" value="ECO:0007669"/>
    <property type="project" value="UniProtKB-KW"/>
</dbReference>
<keyword evidence="5" id="KW-0812">Transmembrane</keyword>
<evidence type="ECO:0000256" key="4">
    <source>
        <dbReference type="ARBA" id="ARBA00023201"/>
    </source>
</evidence>
<dbReference type="AlphaFoldDB" id="A0A068UT76"/>
<evidence type="ECO:0000313" key="7">
    <source>
        <dbReference type="Proteomes" id="UP000295252"/>
    </source>
</evidence>
<evidence type="ECO:0000256" key="3">
    <source>
        <dbReference type="ARBA" id="ARBA00023053"/>
    </source>
</evidence>
<feature type="transmembrane region" description="Helical" evidence="5">
    <location>
        <begin position="26"/>
        <end position="46"/>
    </location>
</feature>
<evidence type="ECO:0000256" key="5">
    <source>
        <dbReference type="SAM" id="Phobius"/>
    </source>
</evidence>
<sequence length="80" mass="9329">MFNTRFGLGTALVVQAANVYPDAYALYFHVRFIFLLVSLIGSILVVTWHRFCVPRFWGFYLVGLYVIFMILSLIIAMFWV</sequence>
<keyword evidence="4" id="KW-0406">Ion transport</keyword>
<dbReference type="GO" id="GO:0008324">
    <property type="term" value="F:monoatomic cation transmembrane transporter activity"/>
    <property type="evidence" value="ECO:0007669"/>
    <property type="project" value="TreeGrafter"/>
</dbReference>
<keyword evidence="1" id="KW-0813">Transport</keyword>
<accession>A0A068UT76</accession>
<name>A0A068UT76_COFCA</name>
<dbReference type="OrthoDB" id="407410at2759"/>
<dbReference type="STRING" id="49390.A0A068UT76"/>
<organism evidence="6 7">
    <name type="scientific">Coffea canephora</name>
    <name type="common">Robusta coffee</name>
    <dbReference type="NCBI Taxonomy" id="49390"/>
    <lineage>
        <taxon>Eukaryota</taxon>
        <taxon>Viridiplantae</taxon>
        <taxon>Streptophyta</taxon>
        <taxon>Embryophyta</taxon>
        <taxon>Tracheophyta</taxon>
        <taxon>Spermatophyta</taxon>
        <taxon>Magnoliopsida</taxon>
        <taxon>eudicotyledons</taxon>
        <taxon>Gunneridae</taxon>
        <taxon>Pentapetalae</taxon>
        <taxon>asterids</taxon>
        <taxon>lamiids</taxon>
        <taxon>Gentianales</taxon>
        <taxon>Rubiaceae</taxon>
        <taxon>Ixoroideae</taxon>
        <taxon>Gardenieae complex</taxon>
        <taxon>Bertiereae - Coffeeae clade</taxon>
        <taxon>Coffeeae</taxon>
        <taxon>Coffea</taxon>
    </lineage>
</organism>
<protein>
    <submittedName>
        <fullName evidence="6">Uncharacterized protein</fullName>
    </submittedName>
</protein>
<dbReference type="Proteomes" id="UP000295252">
    <property type="component" value="Chromosome X"/>
</dbReference>
<dbReference type="InterPro" id="IPR051359">
    <property type="entry name" value="CaCA_antiporter"/>
</dbReference>
<keyword evidence="5" id="KW-1133">Transmembrane helix</keyword>
<dbReference type="Gramene" id="CDP11705">
    <property type="protein sequence ID" value="CDP11705"/>
    <property type="gene ID" value="GSCOC_T00034165001"/>
</dbReference>
<dbReference type="EMBL" id="HG739143">
    <property type="protein sequence ID" value="CDP11705.1"/>
    <property type="molecule type" value="Genomic_DNA"/>
</dbReference>
<evidence type="ECO:0000313" key="6">
    <source>
        <dbReference type="EMBL" id="CDP11705.1"/>
    </source>
</evidence>
<proteinExistence type="predicted"/>
<keyword evidence="7" id="KW-1185">Reference proteome</keyword>
<evidence type="ECO:0000256" key="1">
    <source>
        <dbReference type="ARBA" id="ARBA00022448"/>
    </source>
</evidence>
<feature type="transmembrane region" description="Helical" evidence="5">
    <location>
        <begin position="58"/>
        <end position="79"/>
    </location>
</feature>
<reference evidence="7" key="1">
    <citation type="journal article" date="2014" name="Science">
        <title>The coffee genome provides insight into the convergent evolution of caffeine biosynthesis.</title>
        <authorList>
            <person name="Denoeud F."/>
            <person name="Carretero-Paulet L."/>
            <person name="Dereeper A."/>
            <person name="Droc G."/>
            <person name="Guyot R."/>
            <person name="Pietrella M."/>
            <person name="Zheng C."/>
            <person name="Alberti A."/>
            <person name="Anthony F."/>
            <person name="Aprea G."/>
            <person name="Aury J.M."/>
            <person name="Bento P."/>
            <person name="Bernard M."/>
            <person name="Bocs S."/>
            <person name="Campa C."/>
            <person name="Cenci A."/>
            <person name="Combes M.C."/>
            <person name="Crouzillat D."/>
            <person name="Da Silva C."/>
            <person name="Daddiego L."/>
            <person name="De Bellis F."/>
            <person name="Dussert S."/>
            <person name="Garsmeur O."/>
            <person name="Gayraud T."/>
            <person name="Guignon V."/>
            <person name="Jahn K."/>
            <person name="Jamilloux V."/>
            <person name="Joet T."/>
            <person name="Labadie K."/>
            <person name="Lan T."/>
            <person name="Leclercq J."/>
            <person name="Lepelley M."/>
            <person name="Leroy T."/>
            <person name="Li L.T."/>
            <person name="Librado P."/>
            <person name="Lopez L."/>
            <person name="Munoz A."/>
            <person name="Noel B."/>
            <person name="Pallavicini A."/>
            <person name="Perrotta G."/>
            <person name="Poncet V."/>
            <person name="Pot D."/>
            <person name="Priyono X."/>
            <person name="Rigoreau M."/>
            <person name="Rouard M."/>
            <person name="Rozas J."/>
            <person name="Tranchant-Dubreuil C."/>
            <person name="VanBuren R."/>
            <person name="Zhang Q."/>
            <person name="Andrade A.C."/>
            <person name="Argout X."/>
            <person name="Bertrand B."/>
            <person name="de Kochko A."/>
            <person name="Graziosi G."/>
            <person name="Henry R.J."/>
            <person name="Jayarama X."/>
            <person name="Ming R."/>
            <person name="Nagai C."/>
            <person name="Rounsley S."/>
            <person name="Sankoff D."/>
            <person name="Giuliano G."/>
            <person name="Albert V.A."/>
            <person name="Wincker P."/>
            <person name="Lashermes P."/>
        </authorList>
    </citation>
    <scope>NUCLEOTIDE SEQUENCE [LARGE SCALE GENOMIC DNA]</scope>
    <source>
        <strain evidence="7">cv. DH200-94</strain>
    </source>
</reference>
<keyword evidence="5" id="KW-0472">Membrane</keyword>
<gene>
    <name evidence="6" type="ORF">GSCOC_T00034165001</name>
</gene>
<dbReference type="GO" id="GO:0016020">
    <property type="term" value="C:membrane"/>
    <property type="evidence" value="ECO:0007669"/>
    <property type="project" value="TreeGrafter"/>
</dbReference>
<keyword evidence="2" id="KW-0050">Antiport</keyword>
<keyword evidence="4" id="KW-0739">Sodium transport</keyword>
<keyword evidence="3" id="KW-0915">Sodium</keyword>
<dbReference type="InParanoid" id="A0A068UT76"/>